<dbReference type="SUPFAM" id="SSF55729">
    <property type="entry name" value="Acyl-CoA N-acyltransferases (Nat)"/>
    <property type="match status" value="1"/>
</dbReference>
<dbReference type="InterPro" id="IPR016181">
    <property type="entry name" value="Acyl_CoA_acyltransferase"/>
</dbReference>
<feature type="domain" description="N-acetyltransferase" evidence="1">
    <location>
        <begin position="48"/>
        <end position="193"/>
    </location>
</feature>
<dbReference type="Pfam" id="PF00583">
    <property type="entry name" value="Acetyltransf_1"/>
    <property type="match status" value="1"/>
</dbReference>
<dbReference type="PANTHER" id="PTHR43451:SF1">
    <property type="entry name" value="ACETYLTRANSFERASE"/>
    <property type="match status" value="1"/>
</dbReference>
<gene>
    <name evidence="2" type="ORF">SJ2017_3039</name>
</gene>
<dbReference type="PANTHER" id="PTHR43451">
    <property type="entry name" value="ACETYLTRANSFERASE (GNAT) FAMILY PROTEIN"/>
    <property type="match status" value="1"/>
</dbReference>
<evidence type="ECO:0000313" key="2">
    <source>
        <dbReference type="EMBL" id="ARD23316.1"/>
    </source>
</evidence>
<evidence type="ECO:0000313" key="3">
    <source>
        <dbReference type="Proteomes" id="UP000191820"/>
    </source>
</evidence>
<sequence>MISLADFFWLNCRNTHQHKAALTKFMENTANQSITPFSPQYASNVSLLVHECIQHIDHPRYTQAHLDAWSTTPRSVRHWCQRLLRSQSWLLLNNAPSQPEVIGVINVETDFNHRGYIDSLYISPGKQRQGLAGKLYQTLEQWAIAQGYHALSVDASYLSKGFFLKQGFQQVQPSYQITKGQVINGFYMKKDLT</sequence>
<dbReference type="EMBL" id="CP020472">
    <property type="protein sequence ID" value="ARD23316.1"/>
    <property type="molecule type" value="Genomic_DNA"/>
</dbReference>
<name>A0ABN4YG48_9GAMM</name>
<proteinExistence type="predicted"/>
<evidence type="ECO:0000259" key="1">
    <source>
        <dbReference type="PROSITE" id="PS51186"/>
    </source>
</evidence>
<dbReference type="InterPro" id="IPR000182">
    <property type="entry name" value="GNAT_dom"/>
</dbReference>
<accession>A0ABN4YG48</accession>
<organism evidence="2 3">
    <name type="scientific">Shewanella japonica</name>
    <dbReference type="NCBI Taxonomy" id="93973"/>
    <lineage>
        <taxon>Bacteria</taxon>
        <taxon>Pseudomonadati</taxon>
        <taxon>Pseudomonadota</taxon>
        <taxon>Gammaproteobacteria</taxon>
        <taxon>Alteromonadales</taxon>
        <taxon>Shewanellaceae</taxon>
        <taxon>Shewanella</taxon>
    </lineage>
</organism>
<protein>
    <submittedName>
        <fullName evidence="2">N-acetyltransferase</fullName>
    </submittedName>
</protein>
<dbReference type="Gene3D" id="3.40.630.30">
    <property type="match status" value="1"/>
</dbReference>
<dbReference type="Proteomes" id="UP000191820">
    <property type="component" value="Chromosome"/>
</dbReference>
<dbReference type="CDD" id="cd04301">
    <property type="entry name" value="NAT_SF"/>
    <property type="match status" value="1"/>
</dbReference>
<dbReference type="InterPro" id="IPR052564">
    <property type="entry name" value="N-acetyltrans/Recomb-assoc"/>
</dbReference>
<dbReference type="PROSITE" id="PS51186">
    <property type="entry name" value="GNAT"/>
    <property type="match status" value="1"/>
</dbReference>
<keyword evidence="3" id="KW-1185">Reference proteome</keyword>
<reference evidence="2 3" key="1">
    <citation type="submission" date="2017-03" db="EMBL/GenBank/DDBJ databases">
        <title>Genome sequencing of Shewanella japonica KCTC 22435.</title>
        <authorList>
            <person name="Kim K.M."/>
        </authorList>
    </citation>
    <scope>NUCLEOTIDE SEQUENCE [LARGE SCALE GENOMIC DNA]</scope>
    <source>
        <strain evidence="2 3">KCTC 22435</strain>
    </source>
</reference>